<dbReference type="GO" id="GO:0006261">
    <property type="term" value="P:DNA-templated DNA replication"/>
    <property type="evidence" value="ECO:0007669"/>
    <property type="project" value="TreeGrafter"/>
</dbReference>
<evidence type="ECO:0000313" key="2">
    <source>
        <dbReference type="Proteomes" id="UP000823914"/>
    </source>
</evidence>
<dbReference type="Pfam" id="PF13177">
    <property type="entry name" value="DNA_pol3_delta2"/>
    <property type="match status" value="1"/>
</dbReference>
<accession>A0A9E2NZQ7</accession>
<gene>
    <name evidence="1" type="ORF">IAA16_07150</name>
</gene>
<dbReference type="Gene3D" id="3.40.50.300">
    <property type="entry name" value="P-loop containing nucleotide triphosphate hydrolases"/>
    <property type="match status" value="1"/>
</dbReference>
<comment type="caution">
    <text evidence="1">The sequence shown here is derived from an EMBL/GenBank/DDBJ whole genome shotgun (WGS) entry which is preliminary data.</text>
</comment>
<dbReference type="SUPFAM" id="SSF52540">
    <property type="entry name" value="P-loop containing nucleoside triphosphate hydrolases"/>
    <property type="match status" value="1"/>
</dbReference>
<dbReference type="Proteomes" id="UP000823914">
    <property type="component" value="Unassembled WGS sequence"/>
</dbReference>
<dbReference type="InterPro" id="IPR050238">
    <property type="entry name" value="DNA_Rep/Repair_Clamp_Loader"/>
</dbReference>
<organism evidence="1 2">
    <name type="scientific">Candidatus Treponema excrementipullorum</name>
    <dbReference type="NCBI Taxonomy" id="2838768"/>
    <lineage>
        <taxon>Bacteria</taxon>
        <taxon>Pseudomonadati</taxon>
        <taxon>Spirochaetota</taxon>
        <taxon>Spirochaetia</taxon>
        <taxon>Spirochaetales</taxon>
        <taxon>Treponemataceae</taxon>
        <taxon>Treponema</taxon>
    </lineage>
</organism>
<dbReference type="InterPro" id="IPR027417">
    <property type="entry name" value="P-loop_NTPase"/>
</dbReference>
<dbReference type="EMBL" id="JAHLFV010000168">
    <property type="protein sequence ID" value="MBU3850324.1"/>
    <property type="molecule type" value="Genomic_DNA"/>
</dbReference>
<evidence type="ECO:0000313" key="1">
    <source>
        <dbReference type="EMBL" id="MBU3850324.1"/>
    </source>
</evidence>
<protein>
    <submittedName>
        <fullName evidence="1">DNA polymerase III</fullName>
    </submittedName>
</protein>
<sequence>MFENLLFQPVSQQLQEDIINNTLPNALLFSGPDFSGKLTAALELARIVSCSEKALWTCTCPSCLKHKALVSTSLLLAGSKNCSLEIAAAGKAFLSAYATNASNIRAVRYLFLRSVRKLTLRFNPILWEGEDKVSKIAPLLATIDEYLEELESDKEIEIKELEKICKEVYTATAKLENFMYESVPVAQIRRINAWARYRTDSGKKVVILENADKMQEAGRNALLKILEEPPEDVIFVLTTKRRNAVMPTILSRVRTYHFVERKREEEAVVIQRVFHGSIPPGSENQASIRAYLESFLPIDSQIIESAGRDFVFTLLAGKRVNLETLLETCGGFEPILLLTVFFKGIMLGLKEIREEPNLTKDAPFYLIRVEEMRIQCLNKIRECQDRIRIYNQNIMSALELFTADIDIIIKKFRGGVIL</sequence>
<proteinExistence type="predicted"/>
<dbReference type="AlphaFoldDB" id="A0A9E2NZQ7"/>
<dbReference type="PANTHER" id="PTHR11669:SF8">
    <property type="entry name" value="DNA POLYMERASE III SUBUNIT DELTA"/>
    <property type="match status" value="1"/>
</dbReference>
<reference evidence="1" key="1">
    <citation type="journal article" date="2021" name="PeerJ">
        <title>Extensive microbial diversity within the chicken gut microbiome revealed by metagenomics and culture.</title>
        <authorList>
            <person name="Gilroy R."/>
            <person name="Ravi A."/>
            <person name="Getino M."/>
            <person name="Pursley I."/>
            <person name="Horton D.L."/>
            <person name="Alikhan N.F."/>
            <person name="Baker D."/>
            <person name="Gharbi K."/>
            <person name="Hall N."/>
            <person name="Watson M."/>
            <person name="Adriaenssens E.M."/>
            <person name="Foster-Nyarko E."/>
            <person name="Jarju S."/>
            <person name="Secka A."/>
            <person name="Antonio M."/>
            <person name="Oren A."/>
            <person name="Chaudhuri R.R."/>
            <person name="La Ragione R."/>
            <person name="Hildebrand F."/>
            <person name="Pallen M.J."/>
        </authorList>
    </citation>
    <scope>NUCLEOTIDE SEQUENCE</scope>
    <source>
        <strain evidence="1">Gambia15-2214</strain>
    </source>
</reference>
<reference evidence="1" key="2">
    <citation type="submission" date="2021-04" db="EMBL/GenBank/DDBJ databases">
        <authorList>
            <person name="Gilroy R."/>
        </authorList>
    </citation>
    <scope>NUCLEOTIDE SEQUENCE</scope>
    <source>
        <strain evidence="1">Gambia15-2214</strain>
    </source>
</reference>
<dbReference type="PANTHER" id="PTHR11669">
    <property type="entry name" value="REPLICATION FACTOR C / DNA POLYMERASE III GAMMA-TAU SUBUNIT"/>
    <property type="match status" value="1"/>
</dbReference>
<name>A0A9E2NZQ7_9SPIR</name>